<dbReference type="AlphaFoldDB" id="A0A4U1MD22"/>
<accession>A0A4U1MD22</accession>
<comment type="caution">
    <text evidence="1">The sequence shown here is derived from an EMBL/GenBank/DDBJ whole genome shotgun (WGS) entry which is preliminary data.</text>
</comment>
<evidence type="ECO:0008006" key="3">
    <source>
        <dbReference type="Google" id="ProtNLM"/>
    </source>
</evidence>
<protein>
    <recommendedName>
        <fullName evidence="3">XRE family transcriptional regulator</fullName>
    </recommendedName>
</protein>
<sequence>MLSNKTLLELKIYINNFLEPPLMNSYESAPHFDQEQVEHTFEDELTTYITTHSKPPFRYELLQMIDHRGFTDIEIYKKAGIDRKHFSKIRSNPSYRIGKKPAIALALALQLDLEETDQLLSSAGFSLSESDPFDLVIQFCIDKKIYDLDDVNEALESVGVRTFL</sequence>
<gene>
    <name evidence="1" type="ORF">FBF83_16950</name>
</gene>
<dbReference type="OrthoDB" id="6194521at2"/>
<evidence type="ECO:0000313" key="2">
    <source>
        <dbReference type="Proteomes" id="UP000310541"/>
    </source>
</evidence>
<dbReference type="Proteomes" id="UP000310541">
    <property type="component" value="Unassembled WGS sequence"/>
</dbReference>
<dbReference type="EMBL" id="SWFM01000006">
    <property type="protein sequence ID" value="TKD68232.1"/>
    <property type="molecule type" value="Genomic_DNA"/>
</dbReference>
<dbReference type="RefSeq" id="WP_136948340.1">
    <property type="nucleotide sequence ID" value="NZ_SWFM01000006.1"/>
</dbReference>
<reference evidence="1 2" key="1">
    <citation type="submission" date="2019-04" db="EMBL/GenBank/DDBJ databases">
        <title>Genome sequence of Bacillus hwajinpoensis strain Y2.</title>
        <authorList>
            <person name="Fair J.L."/>
            <person name="Maclea K.S."/>
        </authorList>
    </citation>
    <scope>NUCLEOTIDE SEQUENCE [LARGE SCALE GENOMIC DNA]</scope>
    <source>
        <strain evidence="1 2">Y2</strain>
    </source>
</reference>
<name>A0A4U1MD22_9BACL</name>
<evidence type="ECO:0000313" key="1">
    <source>
        <dbReference type="EMBL" id="TKD68232.1"/>
    </source>
</evidence>
<organism evidence="1 2">
    <name type="scientific">Guptibacillus hwajinpoensis</name>
    <dbReference type="NCBI Taxonomy" id="208199"/>
    <lineage>
        <taxon>Bacteria</taxon>
        <taxon>Bacillati</taxon>
        <taxon>Bacillota</taxon>
        <taxon>Bacilli</taxon>
        <taxon>Bacillales</taxon>
        <taxon>Guptibacillaceae</taxon>
        <taxon>Guptibacillus</taxon>
    </lineage>
</organism>
<proteinExistence type="predicted"/>